<dbReference type="InterPro" id="IPR008280">
    <property type="entry name" value="Tub_FtsZ_C"/>
</dbReference>
<evidence type="ECO:0000256" key="7">
    <source>
        <dbReference type="RuleBase" id="RU000352"/>
    </source>
</evidence>
<dbReference type="PRINTS" id="PR01162">
    <property type="entry name" value="ALPHATUBULIN"/>
</dbReference>
<evidence type="ECO:0000256" key="4">
    <source>
        <dbReference type="ARBA" id="ARBA00022801"/>
    </source>
</evidence>
<dbReference type="Gene3D" id="1.10.287.600">
    <property type="entry name" value="Helix hairpin bin"/>
    <property type="match status" value="1"/>
</dbReference>
<comment type="catalytic activity">
    <reaction evidence="6">
        <text>GTP + H2O = GDP + phosphate + H(+)</text>
        <dbReference type="Rhea" id="RHEA:19669"/>
        <dbReference type="ChEBI" id="CHEBI:15377"/>
        <dbReference type="ChEBI" id="CHEBI:15378"/>
        <dbReference type="ChEBI" id="CHEBI:37565"/>
        <dbReference type="ChEBI" id="CHEBI:43474"/>
        <dbReference type="ChEBI" id="CHEBI:58189"/>
    </reaction>
    <physiologicalReaction direction="left-to-right" evidence="6">
        <dbReference type="Rhea" id="RHEA:19670"/>
    </physiologicalReaction>
</comment>
<name>A0ABD0Y1B7_9HEMI</name>
<comment type="subunit">
    <text evidence="7">Dimer of alpha and beta chains. A typical microtubule is a hollow water-filled tube with an outer diameter of 25 nm and an inner diameter of 15 nM. Alpha-beta heterodimers associate head-to-tail to form protofilaments running lengthwise along the microtubule wall with the beta-tubulin subunit facing the microtubule plus end conferring a structural polarity. Microtubules usually have 13 protofilaments but different protofilament numbers can be found in some organisms and specialized cells.</text>
</comment>
<reference evidence="10 11" key="1">
    <citation type="submission" date="2024-07" db="EMBL/GenBank/DDBJ databases">
        <title>Chromosome-level genome assembly of the water stick insect Ranatra chinensis (Heteroptera: Nepidae).</title>
        <authorList>
            <person name="Liu X."/>
        </authorList>
    </citation>
    <scope>NUCLEOTIDE SEQUENCE [LARGE SCALE GENOMIC DNA]</scope>
    <source>
        <strain evidence="10">Cailab_2021Rc</strain>
        <tissue evidence="10">Muscle</tissue>
    </source>
</reference>
<dbReference type="Gene3D" id="3.30.1330.20">
    <property type="entry name" value="Tubulin/FtsZ, C-terminal domain"/>
    <property type="match status" value="1"/>
</dbReference>
<feature type="domain" description="Tubulin/FtsZ GTPase" evidence="8">
    <location>
        <begin position="49"/>
        <end position="247"/>
    </location>
</feature>
<dbReference type="InterPro" id="IPR000217">
    <property type="entry name" value="Tubulin"/>
</dbReference>
<keyword evidence="3 7" id="KW-0547">Nucleotide-binding</keyword>
<evidence type="ECO:0000256" key="6">
    <source>
        <dbReference type="ARBA" id="ARBA00049117"/>
    </source>
</evidence>
<protein>
    <recommendedName>
        <fullName evidence="7">Tubulin alpha chain</fullName>
    </recommendedName>
</protein>
<dbReference type="SUPFAM" id="SSF55307">
    <property type="entry name" value="Tubulin C-terminal domain-like"/>
    <property type="match status" value="1"/>
</dbReference>
<dbReference type="AlphaFoldDB" id="A0ABD0Y1B7"/>
<keyword evidence="2 7" id="KW-0493">Microtubule</keyword>
<keyword evidence="4" id="KW-0378">Hydrolase</keyword>
<dbReference type="Proteomes" id="UP001558652">
    <property type="component" value="Unassembled WGS sequence"/>
</dbReference>
<comment type="caution">
    <text evidence="10">The sequence shown here is derived from an EMBL/GenBank/DDBJ whole genome shotgun (WGS) entry which is preliminary data.</text>
</comment>
<dbReference type="SUPFAM" id="SSF52490">
    <property type="entry name" value="Tubulin nucleotide-binding domain-like"/>
    <property type="match status" value="1"/>
</dbReference>
<dbReference type="InterPro" id="IPR003008">
    <property type="entry name" value="Tubulin_FtsZ_GTPase"/>
</dbReference>
<evidence type="ECO:0000256" key="5">
    <source>
        <dbReference type="ARBA" id="ARBA00023134"/>
    </source>
</evidence>
<dbReference type="EMBL" id="JBFDAA010000016">
    <property type="protein sequence ID" value="KAL1117271.1"/>
    <property type="molecule type" value="Genomic_DNA"/>
</dbReference>
<comment type="function">
    <text evidence="7">Tubulin is the major constituent of microtubules, a cylinder consisting of laterally associated linear protofilaments composed of alpha- and beta-tubulin heterodimers. Microtubules grow by the addition of GTP-tubulin dimers to the microtubule end, where a stabilizing cap forms. Below the cap, tubulin dimers are in GDP-bound state, owing to GTPase activity of alpha-tubulin.</text>
</comment>
<dbReference type="PANTHER" id="PTHR11588">
    <property type="entry name" value="TUBULIN"/>
    <property type="match status" value="1"/>
</dbReference>
<dbReference type="GO" id="GO:0005874">
    <property type="term" value="C:microtubule"/>
    <property type="evidence" value="ECO:0007669"/>
    <property type="project" value="UniProtKB-KW"/>
</dbReference>
<organism evidence="10 11">
    <name type="scientific">Ranatra chinensis</name>
    <dbReference type="NCBI Taxonomy" id="642074"/>
    <lineage>
        <taxon>Eukaryota</taxon>
        <taxon>Metazoa</taxon>
        <taxon>Ecdysozoa</taxon>
        <taxon>Arthropoda</taxon>
        <taxon>Hexapoda</taxon>
        <taxon>Insecta</taxon>
        <taxon>Pterygota</taxon>
        <taxon>Neoptera</taxon>
        <taxon>Paraneoptera</taxon>
        <taxon>Hemiptera</taxon>
        <taxon>Heteroptera</taxon>
        <taxon>Panheteroptera</taxon>
        <taxon>Nepomorpha</taxon>
        <taxon>Nepidae</taxon>
        <taxon>Ranatrinae</taxon>
        <taxon>Ranatra</taxon>
    </lineage>
</organism>
<evidence type="ECO:0000259" key="9">
    <source>
        <dbReference type="SMART" id="SM00865"/>
    </source>
</evidence>
<evidence type="ECO:0000259" key="8">
    <source>
        <dbReference type="SMART" id="SM00864"/>
    </source>
</evidence>
<gene>
    <name evidence="10" type="ORF">AAG570_004597</name>
</gene>
<dbReference type="InterPro" id="IPR018316">
    <property type="entry name" value="Tubulin/FtsZ_2-layer-sand-dom"/>
</dbReference>
<comment type="similarity">
    <text evidence="1 7">Belongs to the tubulin family.</text>
</comment>
<dbReference type="PROSITE" id="PS00227">
    <property type="entry name" value="TUBULIN"/>
    <property type="match status" value="1"/>
</dbReference>
<evidence type="ECO:0000256" key="2">
    <source>
        <dbReference type="ARBA" id="ARBA00022701"/>
    </source>
</evidence>
<dbReference type="Pfam" id="PF03953">
    <property type="entry name" value="Tubulin_C"/>
    <property type="match status" value="1"/>
</dbReference>
<dbReference type="InterPro" id="IPR002452">
    <property type="entry name" value="Alpha_tubulin"/>
</dbReference>
<dbReference type="GO" id="GO:0016787">
    <property type="term" value="F:hydrolase activity"/>
    <property type="evidence" value="ECO:0007669"/>
    <property type="project" value="UniProtKB-KW"/>
</dbReference>
<dbReference type="InterPro" id="IPR036525">
    <property type="entry name" value="Tubulin/FtsZ_GTPase_sf"/>
</dbReference>
<dbReference type="GO" id="GO:0005525">
    <property type="term" value="F:GTP binding"/>
    <property type="evidence" value="ECO:0007669"/>
    <property type="project" value="UniProtKB-UniRule"/>
</dbReference>
<feature type="domain" description="Tubulin/FtsZ 2-layer sandwich" evidence="9">
    <location>
        <begin position="249"/>
        <end position="385"/>
    </location>
</feature>
<sequence length="430" mass="47234">REVISLHIGQAGVQAGSRLWELYCLEHGICPGTGMPISPLEKLPGQSGVDGFFQVTSGGAYQPRALMMDTDPSTVNAVSRSSLRSLFGHLQLVEGREDSGNNFARGYCGPGRSLWSKTSYHLRRLAEAADSFQGFVVQHAMGGGTGAGFGAYTIQEISKKYPKKNQIVFSVFPSPCVSTATVEPYNALLFAHFTSEGTENGCFLTDNQAVYGMCNQQLGIASPKYSDLNRILAQTLSTVTSSFRFDGPLKASFRDLQTNLIPTPRLKYPVLTYAPIVGHRKDGGWEDLSTSDVAYMCFVPSNLLVVCDPRAGRYLCLCLAFRGDVSPREVNRAVSRLAEFDGIRFASWAPGTEATTRWGFRVPPKAACCLANTTAVREAWSILSDKFETLLSKKAFVHWYLQEGLEMNDFRSALETARDTETEYKLAERG</sequence>
<evidence type="ECO:0000256" key="3">
    <source>
        <dbReference type="ARBA" id="ARBA00022741"/>
    </source>
</evidence>
<dbReference type="InterPro" id="IPR037103">
    <property type="entry name" value="Tubulin/FtsZ-like_C"/>
</dbReference>
<dbReference type="PRINTS" id="PR01161">
    <property type="entry name" value="TUBULIN"/>
</dbReference>
<dbReference type="Pfam" id="PF00091">
    <property type="entry name" value="Tubulin"/>
    <property type="match status" value="1"/>
</dbReference>
<evidence type="ECO:0000256" key="1">
    <source>
        <dbReference type="ARBA" id="ARBA00009636"/>
    </source>
</evidence>
<dbReference type="InterPro" id="IPR023123">
    <property type="entry name" value="Tubulin_C"/>
</dbReference>
<accession>A0ABD0Y1B7</accession>
<evidence type="ECO:0000313" key="11">
    <source>
        <dbReference type="Proteomes" id="UP001558652"/>
    </source>
</evidence>
<evidence type="ECO:0000313" key="10">
    <source>
        <dbReference type="EMBL" id="KAL1117271.1"/>
    </source>
</evidence>
<keyword evidence="11" id="KW-1185">Reference proteome</keyword>
<dbReference type="Gene3D" id="3.40.50.1440">
    <property type="entry name" value="Tubulin/FtsZ, GTPase domain"/>
    <property type="match status" value="1"/>
</dbReference>
<keyword evidence="5 7" id="KW-0342">GTP-binding</keyword>
<feature type="non-terminal residue" evidence="10">
    <location>
        <position position="1"/>
    </location>
</feature>
<dbReference type="SMART" id="SM00865">
    <property type="entry name" value="Tubulin_C"/>
    <property type="match status" value="1"/>
</dbReference>
<dbReference type="InterPro" id="IPR017975">
    <property type="entry name" value="Tubulin_CS"/>
</dbReference>
<dbReference type="SMART" id="SM00864">
    <property type="entry name" value="Tubulin"/>
    <property type="match status" value="1"/>
</dbReference>
<proteinExistence type="inferred from homology"/>